<reference evidence="2" key="1">
    <citation type="submission" date="2020-05" db="UniProtKB">
        <authorList>
            <consortium name="EnsemblMetazoa"/>
        </authorList>
    </citation>
    <scope>IDENTIFICATION</scope>
    <source>
        <strain evidence="2">MAF</strain>
    </source>
</reference>
<organism evidence="2 3">
    <name type="scientific">Anopheles merus</name>
    <name type="common">Mosquito</name>
    <dbReference type="NCBI Taxonomy" id="30066"/>
    <lineage>
        <taxon>Eukaryota</taxon>
        <taxon>Metazoa</taxon>
        <taxon>Ecdysozoa</taxon>
        <taxon>Arthropoda</taxon>
        <taxon>Hexapoda</taxon>
        <taxon>Insecta</taxon>
        <taxon>Pterygota</taxon>
        <taxon>Neoptera</taxon>
        <taxon>Endopterygota</taxon>
        <taxon>Diptera</taxon>
        <taxon>Nematocera</taxon>
        <taxon>Culicoidea</taxon>
        <taxon>Culicidae</taxon>
        <taxon>Anophelinae</taxon>
        <taxon>Anopheles</taxon>
    </lineage>
</organism>
<keyword evidence="3" id="KW-1185">Reference proteome</keyword>
<accession>A0A182UN90</accession>
<dbReference type="VEuPathDB" id="VectorBase:AMEM000790"/>
<evidence type="ECO:0000256" key="1">
    <source>
        <dbReference type="SAM" id="SignalP"/>
    </source>
</evidence>
<feature type="chain" id="PRO_5008138443" description="Secreted peptide" evidence="1">
    <location>
        <begin position="27"/>
        <end position="153"/>
    </location>
</feature>
<feature type="signal peptide" evidence="1">
    <location>
        <begin position="1"/>
        <end position="26"/>
    </location>
</feature>
<proteinExistence type="predicted"/>
<name>A0A182UN90_ANOME</name>
<dbReference type="Proteomes" id="UP000075903">
    <property type="component" value="Unassembled WGS sequence"/>
</dbReference>
<evidence type="ECO:0000313" key="3">
    <source>
        <dbReference type="Proteomes" id="UP000075903"/>
    </source>
</evidence>
<evidence type="ECO:0008006" key="4">
    <source>
        <dbReference type="Google" id="ProtNLM"/>
    </source>
</evidence>
<dbReference type="AlphaFoldDB" id="A0A182UN90"/>
<sequence length="153" mass="15699">MAVISSLVVVSVPVVAVLLLVGSVCSDDTDDSSDRVLLGSWLAAAAATATTTGVCCCCSSGCAGPPLCFVASTPVLGLSWMNWGGTWPPTAGLDFDFFAVCIITGCCCCCCCSDGAGGECRWGPFFSGALDGTNPMLPFMLTTCHQFRCRALV</sequence>
<evidence type="ECO:0000313" key="2">
    <source>
        <dbReference type="EnsemblMetazoa" id="AMEM000790-PA"/>
    </source>
</evidence>
<dbReference type="EnsemblMetazoa" id="AMEM000790-RA">
    <property type="protein sequence ID" value="AMEM000790-PA"/>
    <property type="gene ID" value="AMEM000790"/>
</dbReference>
<keyword evidence="1" id="KW-0732">Signal</keyword>
<protein>
    <recommendedName>
        <fullName evidence="4">Secreted peptide</fullName>
    </recommendedName>
</protein>